<accession>A0A3I8FXL9</accession>
<evidence type="ECO:0000313" key="1">
    <source>
        <dbReference type="EMBL" id="MER44598.1"/>
    </source>
</evidence>
<sequence>MFILTLLSEAPLRSQQALIRLSAKLTSDRQMQVLLIQSLKDSRASQTFVRSVLQTFRHPDYAAFLTEKHHCCIVYSDVMWTLAVTTGEM</sequence>
<dbReference type="Proteomes" id="UP000885379">
    <property type="component" value="Unassembled WGS sequence"/>
</dbReference>
<reference evidence="1" key="1">
    <citation type="submission" date="2018-10" db="EMBL/GenBank/DDBJ databases">
        <authorList>
            <consortium name="PulseNet: The National Subtyping Network for Foodborne Disease Surveillance"/>
            <person name="Tarr C.L."/>
            <person name="Trees E."/>
            <person name="Katz L.S."/>
            <person name="Carleton-Romer H.A."/>
            <person name="Stroika S."/>
            <person name="Kucerova Z."/>
            <person name="Roache K.F."/>
            <person name="Sabol A.L."/>
            <person name="Besser J."/>
            <person name="Gerner-Smidt P."/>
        </authorList>
    </citation>
    <scope>NUCLEOTIDE SEQUENCE [LARGE SCALE GENOMIC DNA]</scope>
    <source>
        <strain evidence="1">PNUSAS057480</strain>
    </source>
</reference>
<protein>
    <submittedName>
        <fullName evidence="1">Uncharacterized protein</fullName>
    </submittedName>
</protein>
<name>A0A3I8FXL9_SALER</name>
<dbReference type="EMBL" id="RMEA01000082">
    <property type="protein sequence ID" value="MER44598.1"/>
    <property type="molecule type" value="Genomic_DNA"/>
</dbReference>
<proteinExistence type="predicted"/>
<comment type="caution">
    <text evidence="1">The sequence shown here is derived from an EMBL/GenBank/DDBJ whole genome shotgun (WGS) entry which is preliminary data.</text>
</comment>
<organism evidence="1">
    <name type="scientific">Salmonella enterica</name>
    <name type="common">Salmonella choleraesuis</name>
    <dbReference type="NCBI Taxonomy" id="28901"/>
    <lineage>
        <taxon>Bacteria</taxon>
        <taxon>Pseudomonadati</taxon>
        <taxon>Pseudomonadota</taxon>
        <taxon>Gammaproteobacteria</taxon>
        <taxon>Enterobacterales</taxon>
        <taxon>Enterobacteriaceae</taxon>
        <taxon>Salmonella</taxon>
    </lineage>
</organism>
<gene>
    <name evidence="1" type="ORF">ED033_20180</name>
</gene>
<dbReference type="AlphaFoldDB" id="A0A3I8FXL9"/>